<dbReference type="STRING" id="1328759.A0A5C2SNB8"/>
<name>A0A5C2SNB8_9APHY</name>
<reference evidence="2" key="1">
    <citation type="journal article" date="2018" name="Genome Biol. Evol.">
        <title>Genomics and development of Lentinus tigrinus, a white-rot wood-decaying mushroom with dimorphic fruiting bodies.</title>
        <authorList>
            <person name="Wu B."/>
            <person name="Xu Z."/>
            <person name="Knudson A."/>
            <person name="Carlson A."/>
            <person name="Chen N."/>
            <person name="Kovaka S."/>
            <person name="LaButti K."/>
            <person name="Lipzen A."/>
            <person name="Pennachio C."/>
            <person name="Riley R."/>
            <person name="Schakwitz W."/>
            <person name="Umezawa K."/>
            <person name="Ohm R.A."/>
            <person name="Grigoriev I.V."/>
            <person name="Nagy L.G."/>
            <person name="Gibbons J."/>
            <person name="Hibbett D."/>
        </authorList>
    </citation>
    <scope>NUCLEOTIDE SEQUENCE [LARGE SCALE GENOMIC DNA]</scope>
    <source>
        <strain evidence="2">ALCF2SS1-6</strain>
    </source>
</reference>
<evidence type="ECO:0000256" key="1">
    <source>
        <dbReference type="SAM" id="MobiDB-lite"/>
    </source>
</evidence>
<keyword evidence="3" id="KW-1185">Reference proteome</keyword>
<feature type="region of interest" description="Disordered" evidence="1">
    <location>
        <begin position="242"/>
        <end position="289"/>
    </location>
</feature>
<accession>A0A5C2SNB8</accession>
<feature type="compositionally biased region" description="Basic and acidic residues" evidence="1">
    <location>
        <begin position="505"/>
        <end position="533"/>
    </location>
</feature>
<gene>
    <name evidence="2" type="ORF">L227DRAFT_607705</name>
</gene>
<dbReference type="OrthoDB" id="2422840at2759"/>
<dbReference type="EMBL" id="ML122253">
    <property type="protein sequence ID" value="RPD65120.1"/>
    <property type="molecule type" value="Genomic_DNA"/>
</dbReference>
<dbReference type="AlphaFoldDB" id="A0A5C2SNB8"/>
<evidence type="ECO:0000313" key="2">
    <source>
        <dbReference type="EMBL" id="RPD65120.1"/>
    </source>
</evidence>
<feature type="region of interest" description="Disordered" evidence="1">
    <location>
        <begin position="499"/>
        <end position="545"/>
    </location>
</feature>
<organism evidence="2 3">
    <name type="scientific">Lentinus tigrinus ALCF2SS1-6</name>
    <dbReference type="NCBI Taxonomy" id="1328759"/>
    <lineage>
        <taxon>Eukaryota</taxon>
        <taxon>Fungi</taxon>
        <taxon>Dikarya</taxon>
        <taxon>Basidiomycota</taxon>
        <taxon>Agaricomycotina</taxon>
        <taxon>Agaricomycetes</taxon>
        <taxon>Polyporales</taxon>
        <taxon>Polyporaceae</taxon>
        <taxon>Lentinus</taxon>
    </lineage>
</organism>
<dbReference type="Proteomes" id="UP000313359">
    <property type="component" value="Unassembled WGS sequence"/>
</dbReference>
<protein>
    <submittedName>
        <fullName evidence="2">Uncharacterized protein</fullName>
    </submittedName>
</protein>
<sequence>MSAADGESFRSYKFDKIEVVPLPHPSVRTDDALGNKLTIDPGTHRDVVTLIQSIPAMSARPRTSAAEPYEDFLRASSPEIDEPEPAILPIFPRDQRLDCKRKESWQEVKSFSESLGTLANRPESWLVPVQVKDEEEEEDMANEHLILVDGWHAFKTPSSPLTPGTPSLADTSSDIDELFLPSSSMPYTEELQPLEEYQIPRCEKIGGSRSQPKPRAQDTNLSAFLSPLIQPSQVHGPRIVCSPKSKPSSPQTTISMSMLGQPPSVVDDLPRAADSPSRTDRPVDDGLSSDDSITFAMKVVERACDDRLGDQNPIALILEERLDEKDGMLMNVPTLRPPNEHPRELLLPDRLSDLIVLGRSGNPNIQAYVPCIELPMGCIKKAKGLGSLQIELSWIPFKYGPTVPTDEEVADVENDPCPQLAKAIDLPQDEIVSSLALLLDESMAFSSQPLATAAAHSDKVWSADDQPAILRLDCSLGDLGLVLSRGDRRRLAGLPAFSEVDEDTGSDKENECEHEARPPSDKDRPVKRVRFQDPTEPQATDPTVDMICDDSGVFMVDQDMNEDTAQPKSDESCSFSQLAYDAEGFDGPIMDGNLFPDMHPVYYDEYNFDMSPRQYVLDPYAAPTPSPLDLLADHCTTQAEEDTAAEDGFLPQEPCQEPMVLAGTLPEPSEVTSQDLPETFARLSHRQRTATDAMVPTSTEGTTRSAAAAALPTLSARQSIEQFLTFCGKGSLVQSTTAAPASPQPKPASYGTDIRKPRTTLREAPEELLDDRTLLLPDDYKPPTTVHRYMASMAVIQKRALVRALDTYCAVGFIERERLGEDADDVHVIMDCETAVLFFSLEMLPSGGDALATLLTRLSWRYTRLLVIFECYPSVWDYRGDRDFAAKPTASAWSPPVVKAVRKLRRDLSISEGVQTKSAATLVEYAFANTVEEAAALTRLYGDVAEAQDQTSGAIWGERLWLTHEERDGEYDLCGIPGMNLFAASLLLSQTTIEEFLEKTASERLVEYGPLVGTARVERFNVEMAYRLDTMQLPPSSPIDAHASSSSLTSVPYIGDSGSL</sequence>
<proteinExistence type="predicted"/>
<evidence type="ECO:0000313" key="3">
    <source>
        <dbReference type="Proteomes" id="UP000313359"/>
    </source>
</evidence>